<evidence type="ECO:0000256" key="7">
    <source>
        <dbReference type="SAM" id="MobiDB-lite"/>
    </source>
</evidence>
<evidence type="ECO:0000259" key="9">
    <source>
        <dbReference type="Pfam" id="PF05567"/>
    </source>
</evidence>
<dbReference type="GO" id="GO:0009289">
    <property type="term" value="C:pilus"/>
    <property type="evidence" value="ECO:0007669"/>
    <property type="project" value="UniProtKB-SubCell"/>
</dbReference>
<feature type="compositionally biased region" description="Polar residues" evidence="7">
    <location>
        <begin position="865"/>
        <end position="879"/>
    </location>
</feature>
<comment type="subcellular location">
    <subcellularLocation>
        <location evidence="1">Fimbrium</location>
    </subcellularLocation>
</comment>
<accession>A0A0A0BJM0</accession>
<feature type="domain" description="PilY1 beta-propeller" evidence="9">
    <location>
        <begin position="636"/>
        <end position="1007"/>
    </location>
</feature>
<name>A0A0A0BJM0_9GAMM</name>
<feature type="signal peptide" evidence="8">
    <location>
        <begin position="1"/>
        <end position="22"/>
    </location>
</feature>
<dbReference type="STRING" id="392484.LP43_0599"/>
<evidence type="ECO:0000256" key="8">
    <source>
        <dbReference type="SAM" id="SignalP"/>
    </source>
</evidence>
<keyword evidence="8" id="KW-0732">Signal</keyword>
<proteinExistence type="inferred from homology"/>
<evidence type="ECO:0000256" key="4">
    <source>
        <dbReference type="ARBA" id="ARBA00022723"/>
    </source>
</evidence>
<evidence type="ECO:0000256" key="6">
    <source>
        <dbReference type="ARBA" id="ARBA00023263"/>
    </source>
</evidence>
<sequence length="1186" mass="130350">MKKFISHAVACLLFGIHQLSMAATLDISNVPLYLGGAVQPNIIFNLDDSGSMQFEVMPDENRYYAYYMFPRPSNLYGAGTYTNRVPLFNDDNVHNYFLRSAENNKVFYNPNIDYVPWSNPDGTSMANANPNAAYYNPADTSRGSLNLRAQQTQYACWYMDDDDNLNDVDNYSNTCYSNHTFWPITYYNYDGSGAVTSRSNYDRVQITSSTPSSATFTSPDGEITRTRDEEVQNFANWFQYYRSRVLTARAGVGQAFARQGTNLRVGFAAINQGGKTVDGVYSGRAMISGVRGFAGSDRADFFDDLYDHTIDSNGTPLRSAAKEVGDYFERTDNRGPWGATPGTNDTSDHLTCRQSYQILTTDGYWNGSNPGVGNSDNNSGPVISGPGQDDYQYQPARPYRDSWSNTLADVAMDFWKRDLRPDLANEVTTNQQDPAFWQHMVTFTVGLGVNGTLDPDSDYGDLVSGATSWPQPGDDREENIDDMWHAAINSRGSFFSASDPDTFADSLSSVLSNITSRTSSAASVALNSGAASSDTKIYQARFKSGDWSGQLLAYSIDTDASIAGQVWDASTLIPRPGRRIITTYNGTNGVPFRWNQLTSAQKIQLDSSSAILSYIRGNASNESANGGNFRNRNTRLGDIINSTPTYIAVPNASYPNYWGVGQPENDVPYTSFVSANTSRQPLIYVGANDGMMHAFNAETGVEEFAHIPSMIYDNLPDLTLPNYNHKFYVDGSPTIFDAFYDDNWHTVLVSGLGAGGQGMFALDVTDPTAFDDQSTAAQKVLWEFTDDDDRDMGYTFGQASIIRLNNGEWAALFSGGYNNNDDNKLDGGNTDDSLTGNAVMYLVNIKTGALIKKFDTKEGIADDPTGNSRPNGLSSPSAIDTNNDRIVDLIYAGDMFGNVWSIDVSSSDKNNWDFSYKSGTNPVPLYVACAGTSCNGSNIQPITTRIQVVNHPRENGYLLLFGTGKYFEVGDNSTTGQVTQSFYGIWDKRVTPRVSFNRSNLLEQSIIQESTMNSTEYRVTSNNPIDWSQKSGWYMDLYNQQGNNTNNNGERQVSDAIIRNGRIIFATLVPSADPCDDGGSGWLMEMNYANGSRLSYSPFDVNGDSSFSADDFVNLGDIDGDGQDDYVPVSGKKSKVGIIARPSIASEAGGQREIKYTSGADGNIEVTIENPGPGFTGRQSWRQLDY</sequence>
<dbReference type="InterPro" id="IPR011047">
    <property type="entry name" value="Quinoprotein_ADH-like_sf"/>
</dbReference>
<dbReference type="RefSeq" id="WP_052093879.1">
    <property type="nucleotide sequence ID" value="NZ_JRQD01000001.1"/>
</dbReference>
<comment type="caution">
    <text evidence="10">The sequence shown here is derived from an EMBL/GenBank/DDBJ whole genome shotgun (WGS) entry which is preliminary data.</text>
</comment>
<dbReference type="SUPFAM" id="SSF50998">
    <property type="entry name" value="Quinoprotein alcohol dehydrogenase-like"/>
    <property type="match status" value="1"/>
</dbReference>
<keyword evidence="4" id="KW-0479">Metal-binding</keyword>
<feature type="compositionally biased region" description="Polar residues" evidence="7">
    <location>
        <begin position="366"/>
        <end position="381"/>
    </location>
</feature>
<dbReference type="EMBL" id="JRQD01000001">
    <property type="protein sequence ID" value="KGM08176.1"/>
    <property type="molecule type" value="Genomic_DNA"/>
</dbReference>
<reference evidence="10 11" key="1">
    <citation type="submission" date="2014-09" db="EMBL/GenBank/DDBJ databases">
        <authorList>
            <person name="Grob C."/>
            <person name="Taubert M."/>
            <person name="Howat A.M."/>
            <person name="Burns O.J."/>
            <person name="Dixon J.L."/>
            <person name="Chen Y."/>
            <person name="Murrell J.C."/>
        </authorList>
    </citation>
    <scope>NUCLEOTIDE SEQUENCE [LARGE SCALE GENOMIC DNA]</scope>
    <source>
        <strain evidence="10">L4</strain>
    </source>
</reference>
<evidence type="ECO:0000256" key="2">
    <source>
        <dbReference type="ARBA" id="ARBA00008387"/>
    </source>
</evidence>
<dbReference type="AlphaFoldDB" id="A0A0A0BJM0"/>
<feature type="region of interest" description="Disordered" evidence="7">
    <location>
        <begin position="859"/>
        <end position="879"/>
    </location>
</feature>
<evidence type="ECO:0000256" key="5">
    <source>
        <dbReference type="ARBA" id="ARBA00022837"/>
    </source>
</evidence>
<dbReference type="GO" id="GO:0046872">
    <property type="term" value="F:metal ion binding"/>
    <property type="evidence" value="ECO:0007669"/>
    <property type="project" value="UniProtKB-KW"/>
</dbReference>
<dbReference type="Pfam" id="PF05567">
    <property type="entry name" value="T4P_PilY1"/>
    <property type="match status" value="1"/>
</dbReference>
<gene>
    <name evidence="10" type="primary">pilY</name>
    <name evidence="10" type="ORF">LP43_0599</name>
</gene>
<evidence type="ECO:0000256" key="1">
    <source>
        <dbReference type="ARBA" id="ARBA00004561"/>
    </source>
</evidence>
<organism evidence="10 11">
    <name type="scientific">Methylophaga thiooxydans</name>
    <dbReference type="NCBI Taxonomy" id="392484"/>
    <lineage>
        <taxon>Bacteria</taxon>
        <taxon>Pseudomonadati</taxon>
        <taxon>Pseudomonadota</taxon>
        <taxon>Gammaproteobacteria</taxon>
        <taxon>Thiotrichales</taxon>
        <taxon>Piscirickettsiaceae</taxon>
        <taxon>Methylophaga</taxon>
    </lineage>
</organism>
<evidence type="ECO:0000313" key="10">
    <source>
        <dbReference type="EMBL" id="KGM08176.1"/>
    </source>
</evidence>
<comment type="similarity">
    <text evidence="2">Belongs to the PilY1 family.</text>
</comment>
<evidence type="ECO:0000313" key="11">
    <source>
        <dbReference type="Proteomes" id="UP000029999"/>
    </source>
</evidence>
<protein>
    <submittedName>
        <fullName evidence="10">Type IV fimbrial biogenesis protein PilY1</fullName>
    </submittedName>
</protein>
<keyword evidence="5" id="KW-0106">Calcium</keyword>
<keyword evidence="6" id="KW-0281">Fimbrium</keyword>
<dbReference type="InterPro" id="IPR008707">
    <property type="entry name" value="B-propeller_PilY1"/>
</dbReference>
<feature type="region of interest" description="Disordered" evidence="7">
    <location>
        <begin position="363"/>
        <end position="398"/>
    </location>
</feature>
<keyword evidence="3" id="KW-1029">Fimbrium biogenesis</keyword>
<dbReference type="Proteomes" id="UP000029999">
    <property type="component" value="Unassembled WGS sequence"/>
</dbReference>
<feature type="chain" id="PRO_5001959593" evidence="8">
    <location>
        <begin position="23"/>
        <end position="1186"/>
    </location>
</feature>
<evidence type="ECO:0000256" key="3">
    <source>
        <dbReference type="ARBA" id="ARBA00022558"/>
    </source>
</evidence>